<evidence type="ECO:0000256" key="1">
    <source>
        <dbReference type="ARBA" id="ARBA00007692"/>
    </source>
</evidence>
<dbReference type="PANTHER" id="PTHR13068:SF137">
    <property type="entry name" value="PORR DOMAIN-CONTAINING PROTEIN"/>
    <property type="match status" value="1"/>
</dbReference>
<feature type="compositionally biased region" description="Basic and acidic residues" evidence="4">
    <location>
        <begin position="1"/>
        <end position="10"/>
    </location>
</feature>
<proteinExistence type="inferred from homology"/>
<dbReference type="SMART" id="SM00733">
    <property type="entry name" value="Mterf"/>
    <property type="match status" value="5"/>
</dbReference>
<dbReference type="PANTHER" id="PTHR13068">
    <property type="entry name" value="CGI-12 PROTEIN-RELATED"/>
    <property type="match status" value="1"/>
</dbReference>
<protein>
    <recommendedName>
        <fullName evidence="6">mTERF domain-containing protein 1, mitochondrial</fullName>
    </recommendedName>
</protein>
<evidence type="ECO:0000256" key="4">
    <source>
        <dbReference type="SAM" id="MobiDB-lite"/>
    </source>
</evidence>
<dbReference type="InterPro" id="IPR003690">
    <property type="entry name" value="MTERF"/>
</dbReference>
<keyword evidence="3" id="KW-0809">Transit peptide</keyword>
<dbReference type="Pfam" id="PF02536">
    <property type="entry name" value="mTERF"/>
    <property type="match status" value="1"/>
</dbReference>
<feature type="region of interest" description="Disordered" evidence="4">
    <location>
        <begin position="1"/>
        <end position="95"/>
    </location>
</feature>
<comment type="similarity">
    <text evidence="1">Belongs to the mTERF family.</text>
</comment>
<dbReference type="AlphaFoldDB" id="N1QU34"/>
<dbReference type="GO" id="GO:0003676">
    <property type="term" value="F:nucleic acid binding"/>
    <property type="evidence" value="ECO:0007669"/>
    <property type="project" value="InterPro"/>
</dbReference>
<sequence length="456" mass="48720">MSVNGREIDPRLPPAPSLPSPPCSGAEAASSSRCSPLPPPPPPPLSTAPYPPPPDHSYTLGAASSPLPAASSPASPQQPGCSWRSTSSAPAAPASHLRRPISAAAPAISPNPTSFAVEDYLVETCGLARPQALEASAKLSHLKSPANPDAVLAFLAGLGLSGADVAAVIARDPKFLCAGVDKGLSPIVAGLSGLGLSHSEIARLLLQSPNNFRSRSIVPKLQYYLRLFRSSERLLRAINFNTALLAYKSKVELNVAFLRQCGFGDGDIAKLCSSIPRMVTANMERVRTMVALTEGLGVPRGSGMFRHALSAVAFRDEKHIAAKVDHLKKTLGWSDAEVGIALPKAPFLLAKSSESLQHSSEFLMSEVGLEPADIAQQPVTLCYSLEGRMKPRYYVVKFLKKNGLLKHDPSYYTVFKETEKYFVGKFIYPHKEAAPHLAEDYAASCGGEVPTRFKFT</sequence>
<evidence type="ECO:0000256" key="3">
    <source>
        <dbReference type="ARBA" id="ARBA00022946"/>
    </source>
</evidence>
<keyword evidence="2" id="KW-0805">Transcription regulation</keyword>
<dbReference type="EnsemblPlants" id="EMT01850">
    <property type="protein sequence ID" value="EMT01850"/>
    <property type="gene ID" value="F775_21321"/>
</dbReference>
<dbReference type="GO" id="GO:0006353">
    <property type="term" value="P:DNA-templated transcription termination"/>
    <property type="evidence" value="ECO:0007669"/>
    <property type="project" value="UniProtKB-KW"/>
</dbReference>
<reference evidence="5" key="1">
    <citation type="submission" date="2015-06" db="UniProtKB">
        <authorList>
            <consortium name="EnsemblPlants"/>
        </authorList>
    </citation>
    <scope>IDENTIFICATION</scope>
</reference>
<organism evidence="5">
    <name type="scientific">Aegilops tauschii</name>
    <name type="common">Tausch's goatgrass</name>
    <name type="synonym">Aegilops squarrosa</name>
    <dbReference type="NCBI Taxonomy" id="37682"/>
    <lineage>
        <taxon>Eukaryota</taxon>
        <taxon>Viridiplantae</taxon>
        <taxon>Streptophyta</taxon>
        <taxon>Embryophyta</taxon>
        <taxon>Tracheophyta</taxon>
        <taxon>Spermatophyta</taxon>
        <taxon>Magnoliopsida</taxon>
        <taxon>Liliopsida</taxon>
        <taxon>Poales</taxon>
        <taxon>Poaceae</taxon>
        <taxon>BOP clade</taxon>
        <taxon>Pooideae</taxon>
        <taxon>Triticodae</taxon>
        <taxon>Triticeae</taxon>
        <taxon>Triticinae</taxon>
        <taxon>Aegilops</taxon>
    </lineage>
</organism>
<feature type="compositionally biased region" description="Low complexity" evidence="4">
    <location>
        <begin position="60"/>
        <end position="95"/>
    </location>
</feature>
<evidence type="ECO:0008006" key="6">
    <source>
        <dbReference type="Google" id="ProtNLM"/>
    </source>
</evidence>
<evidence type="ECO:0000256" key="2">
    <source>
        <dbReference type="ARBA" id="ARBA00022472"/>
    </source>
</evidence>
<dbReference type="Gene3D" id="1.25.70.10">
    <property type="entry name" value="Transcription termination factor 3, mitochondrial"/>
    <property type="match status" value="1"/>
</dbReference>
<evidence type="ECO:0000313" key="5">
    <source>
        <dbReference type="EnsemblPlants" id="EMT01850"/>
    </source>
</evidence>
<feature type="compositionally biased region" description="Pro residues" evidence="4">
    <location>
        <begin position="36"/>
        <end position="55"/>
    </location>
</feature>
<feature type="compositionally biased region" description="Pro residues" evidence="4">
    <location>
        <begin position="11"/>
        <end position="22"/>
    </location>
</feature>
<keyword evidence="2" id="KW-0804">Transcription</keyword>
<accession>N1QU34</accession>
<keyword evidence="2" id="KW-0806">Transcription termination</keyword>
<name>N1QU34_AEGTA</name>
<dbReference type="InterPro" id="IPR038538">
    <property type="entry name" value="MTERF_sf"/>
</dbReference>
<dbReference type="FunFam" id="1.25.70.10:FF:000001">
    <property type="entry name" value="Mitochondrial transcription termination factor-like"/>
    <property type="match status" value="1"/>
</dbReference>
<dbReference type="ExpressionAtlas" id="N1QU34">
    <property type="expression patterns" value="baseline"/>
</dbReference>